<evidence type="ECO:0000259" key="2">
    <source>
        <dbReference type="Pfam" id="PF26638"/>
    </source>
</evidence>
<proteinExistence type="predicted"/>
<dbReference type="Proteomes" id="UP000022910">
    <property type="component" value="Unassembled WGS sequence"/>
</dbReference>
<dbReference type="InterPro" id="IPR058524">
    <property type="entry name" value="DUF8211"/>
</dbReference>
<dbReference type="HOGENOM" id="CLU_017869_3_0_1"/>
<evidence type="ECO:0000313" key="4">
    <source>
        <dbReference type="Proteomes" id="UP000022910"/>
    </source>
</evidence>
<accession>A0A015MPP9</accession>
<name>A0A015MPP9_RHIIW</name>
<sequence length="721" mass="84328">MTSSNFIEIDFSSVSYESLKSYSQLDAISNIRSNIAEDGLAENNVLGTNIQLQDTSLLTIPVHTPLRLSPPSCENNSFLISFKKFHVTRIYKSGYNKIYEFRRSKSFFFEIVDHHLDTNQLHLKIHTNDYLMSTTPIEYHSTSALPNAKYQISKGLQHFFSSQRVIPRRIQHKYFNMLRQKLLDRITFIKSREYKINNKNTITKTFFNFSYKRYRFHFGIFISCDHRIESKGLSLPPRCCEVPSPIVMSNNRYGCGLHFFKKYPDGLTFIRNDNGDFTPKIHPQNKELHAKLTFDRWIKKESKSIFSTRTGISYNFRYIVCNSNRKINPGRTHIYHKLMNNFRSTPSPNSRTAKKQQVRFERSCRRILSQEVIKPGAVSSTSTKLAAAKKGRFLFLPSQKFTAPLRHLHYKKTADIPKQKDYNFTIPHYFSANTNTSKELRTTRNTSNVTESTLIPASNDDLLYTVAPYNPTPDMFISIKYRDIIPPDPIYDNFGSFIVPGSREWFTYMYQLDLNTRDERLEKAEATKFNARMDELYAENQATKLRYQQHQEERSLNIKKLQLEEAARIQTLARYHGTSSNHVLYRQRQAVDLTQWNNDFHYDMSNPQRPTLSKYQKKKSKQKKKLLQSEMDSFLINYPGVSAPLSLKRNTTRSPFEYPYKTFDSEPYTSDDTKEIETRPLKRADHTFSNIHRSHDIYKRSRLDSPLALDSEQAGSSKSSF</sequence>
<feature type="domain" description="DUF8211" evidence="2">
    <location>
        <begin position="289"/>
        <end position="426"/>
    </location>
</feature>
<evidence type="ECO:0000256" key="1">
    <source>
        <dbReference type="SAM" id="MobiDB-lite"/>
    </source>
</evidence>
<organism evidence="3 4">
    <name type="scientific">Rhizophagus irregularis (strain DAOM 197198w)</name>
    <name type="common">Glomus intraradices</name>
    <dbReference type="NCBI Taxonomy" id="1432141"/>
    <lineage>
        <taxon>Eukaryota</taxon>
        <taxon>Fungi</taxon>
        <taxon>Fungi incertae sedis</taxon>
        <taxon>Mucoromycota</taxon>
        <taxon>Glomeromycotina</taxon>
        <taxon>Glomeromycetes</taxon>
        <taxon>Glomerales</taxon>
        <taxon>Glomeraceae</taxon>
        <taxon>Rhizophagus</taxon>
    </lineage>
</organism>
<gene>
    <name evidence="3" type="ORF">RirG_102450</name>
</gene>
<reference evidence="3 4" key="1">
    <citation type="submission" date="2014-02" db="EMBL/GenBank/DDBJ databases">
        <title>Single nucleus genome sequencing reveals high similarity among nuclei of an endomycorrhizal fungus.</title>
        <authorList>
            <person name="Lin K."/>
            <person name="Geurts R."/>
            <person name="Zhang Z."/>
            <person name="Limpens E."/>
            <person name="Saunders D.G."/>
            <person name="Mu D."/>
            <person name="Pang E."/>
            <person name="Cao H."/>
            <person name="Cha H."/>
            <person name="Lin T."/>
            <person name="Zhou Q."/>
            <person name="Shang Y."/>
            <person name="Li Y."/>
            <person name="Ivanov S."/>
            <person name="Sharma T."/>
            <person name="Velzen R.V."/>
            <person name="Ruijter N.D."/>
            <person name="Aanen D.K."/>
            <person name="Win J."/>
            <person name="Kamoun S."/>
            <person name="Bisseling T."/>
            <person name="Huang S."/>
        </authorList>
    </citation>
    <scope>NUCLEOTIDE SEQUENCE [LARGE SCALE GENOMIC DNA]</scope>
    <source>
        <strain evidence="4">DAOM197198w</strain>
    </source>
</reference>
<evidence type="ECO:0000313" key="3">
    <source>
        <dbReference type="EMBL" id="EXX68743.1"/>
    </source>
</evidence>
<dbReference type="AlphaFoldDB" id="A0A015MPP9"/>
<dbReference type="Pfam" id="PF26638">
    <property type="entry name" value="DUF8211"/>
    <property type="match status" value="1"/>
</dbReference>
<dbReference type="SMR" id="A0A015MPP9"/>
<dbReference type="EMBL" id="JEMT01017188">
    <property type="protein sequence ID" value="EXX68743.1"/>
    <property type="molecule type" value="Genomic_DNA"/>
</dbReference>
<comment type="caution">
    <text evidence="3">The sequence shown here is derived from an EMBL/GenBank/DDBJ whole genome shotgun (WGS) entry which is preliminary data.</text>
</comment>
<keyword evidence="4" id="KW-1185">Reference proteome</keyword>
<dbReference type="OrthoDB" id="2492788at2759"/>
<feature type="region of interest" description="Disordered" evidence="1">
    <location>
        <begin position="702"/>
        <end position="721"/>
    </location>
</feature>
<protein>
    <recommendedName>
        <fullName evidence="2">DUF8211 domain-containing protein</fullName>
    </recommendedName>
</protein>